<dbReference type="GO" id="GO:0000184">
    <property type="term" value="P:nuclear-transcribed mRNA catabolic process, nonsense-mediated decay"/>
    <property type="evidence" value="ECO:0007669"/>
    <property type="project" value="TreeGrafter"/>
</dbReference>
<dbReference type="RefSeq" id="XP_019018020.1">
    <property type="nucleotide sequence ID" value="XM_019164337.1"/>
</dbReference>
<gene>
    <name evidence="4" type="ORF">PICMEDRAFT_72936</name>
</gene>
<dbReference type="AlphaFoldDB" id="A0A1E3NLA1"/>
<protein>
    <recommendedName>
        <fullName evidence="6">MIF4G domain-containing protein</fullName>
    </recommendedName>
</protein>
<dbReference type="PANTHER" id="PTHR12412:SF2">
    <property type="entry name" value="NUCLEAR CAP-BINDING PROTEIN SUBUNIT 1"/>
    <property type="match status" value="1"/>
</dbReference>
<evidence type="ECO:0000259" key="2">
    <source>
        <dbReference type="Pfam" id="PF09088"/>
    </source>
</evidence>
<dbReference type="GeneID" id="30181024"/>
<sequence length="1078" mass="124535">MSEELSRKRQRPDEFEDDFYEPSSHQNGDSNQNGEEQQPTYEADALPPHMMGGDNGYDDYAPPPHQAMDYEQNDENLKDTRNFQSNAEEAGDQADLFRQSAAGSGGYGQNRYDGGAPRKRQRRMQLSSEIQRALELCNSLQSFGDLVYETKPLLTQSSETMAKLWSDEDFKSSLLKFLGAVVVEMPHKTVLFSGLIMLANAKNEQIGQDILEWLKDRINDVFDAIEKKGMDVDGDDNKPGDDQMNHEKCWNRIFLVIRMFGLLIHIIDDFDVVVRFIEQLLDFAINLQNADEKRSKLAELVYYEVTLSIPYLLVNDSGNEDLKSKCKQLLSTARKFRVRTTENMDVFYRPVANGDGTSCIAMSDLLQQAPESTESFLEDMTLFYDVMSLTEPLIKTVLTEKETAVVPEGAEENNENEVNNEAKEEKPEPKMVKHSIGEFVIPSAEVLSKYENLEEFASISDKLWKYPRFIIDIFPREKSRRSLEFETRPQFTTYESMVLNDILTNILSNVEYNRVTVSKQFINFQRFFNEKKFSKSNSPLDKLMIIHDLGKGLEFDLIKNLEESTDFEEHIKNQMINSARRIQAEFEDGFKSTWKMEEIILNNIIDLIFTLPSSELPQIYFEALLSDTCGRDWTLVKRSQLHSNESLVFSKLVGDCFRYFYENIEKLEYENIVRFLEWFVFQISNFKFEWEWQEWVSDVIQLGDERVYNPRLFFIKNAIHKEILITNYKFIRDRTLPADLKKFANLTLKNKEELIDYDSKFFGKEFAEANTSDPLENVEDSESNGEGGEDYVVETNTDTYKLFSHYLFNHDDHPYNDICRDIYMNLENVDESTESLVELTTKLKEKIESDSSGIVENSDEYIITLVVQSICLIGSRSFSVFEESLNKVFGDKLNMIVENTDNDRKKQWIIDAVLRIWNNEPRIGFMFIEKLLRYGTVSEITVVESVWNCSESKVLPLCEVYADEFLGRLLDFADESDGEEELAKQREIIQVYLGMSVAKLNGFYHTVAAEEGNGEIDMRYLEGLDETSSEAAWGLRNSVGLIVSKVRKYKDLDIDFGGLFEKADNADIRAHLQQAVGV</sequence>
<dbReference type="GO" id="GO:0000339">
    <property type="term" value="F:RNA cap binding"/>
    <property type="evidence" value="ECO:0007669"/>
    <property type="project" value="InterPro"/>
</dbReference>
<accession>A0A1E3NLA1</accession>
<dbReference type="GO" id="GO:0006406">
    <property type="term" value="P:mRNA export from nucleus"/>
    <property type="evidence" value="ECO:0007669"/>
    <property type="project" value="InterPro"/>
</dbReference>
<dbReference type="Pfam" id="PF09088">
    <property type="entry name" value="MIF4G_like"/>
    <property type="match status" value="1"/>
</dbReference>
<organism evidence="4 5">
    <name type="scientific">Pichia membranifaciens NRRL Y-2026</name>
    <dbReference type="NCBI Taxonomy" id="763406"/>
    <lineage>
        <taxon>Eukaryota</taxon>
        <taxon>Fungi</taxon>
        <taxon>Dikarya</taxon>
        <taxon>Ascomycota</taxon>
        <taxon>Saccharomycotina</taxon>
        <taxon>Pichiomycetes</taxon>
        <taxon>Pichiales</taxon>
        <taxon>Pichiaceae</taxon>
        <taxon>Pichia</taxon>
    </lineage>
</organism>
<dbReference type="InterPro" id="IPR015172">
    <property type="entry name" value="MIF4G-like_typ-1"/>
</dbReference>
<dbReference type="STRING" id="763406.A0A1E3NLA1"/>
<feature type="region of interest" description="Disordered" evidence="1">
    <location>
        <begin position="100"/>
        <end position="120"/>
    </location>
</feature>
<feature type="domain" description="MIF4G-like type 1" evidence="2">
    <location>
        <begin position="489"/>
        <end position="737"/>
    </location>
</feature>
<dbReference type="GO" id="GO:0005846">
    <property type="term" value="C:nuclear cap binding complex"/>
    <property type="evidence" value="ECO:0007669"/>
    <property type="project" value="InterPro"/>
</dbReference>
<dbReference type="SUPFAM" id="SSF48371">
    <property type="entry name" value="ARM repeat"/>
    <property type="match status" value="3"/>
</dbReference>
<evidence type="ECO:0000313" key="4">
    <source>
        <dbReference type="EMBL" id="ODQ46907.1"/>
    </source>
</evidence>
<dbReference type="InterPro" id="IPR027159">
    <property type="entry name" value="CBP80"/>
</dbReference>
<feature type="compositionally biased region" description="Basic and acidic residues" evidence="1">
    <location>
        <begin position="1"/>
        <end position="13"/>
    </location>
</feature>
<dbReference type="GO" id="GO:0003729">
    <property type="term" value="F:mRNA binding"/>
    <property type="evidence" value="ECO:0007669"/>
    <property type="project" value="TreeGrafter"/>
</dbReference>
<proteinExistence type="predicted"/>
<dbReference type="GO" id="GO:0005634">
    <property type="term" value="C:nucleus"/>
    <property type="evidence" value="ECO:0007669"/>
    <property type="project" value="TreeGrafter"/>
</dbReference>
<evidence type="ECO:0000256" key="1">
    <source>
        <dbReference type="SAM" id="MobiDB-lite"/>
    </source>
</evidence>
<feature type="region of interest" description="Disordered" evidence="1">
    <location>
        <begin position="1"/>
        <end position="70"/>
    </location>
</feature>
<reference evidence="4 5" key="1">
    <citation type="journal article" date="2016" name="Proc. Natl. Acad. Sci. U.S.A.">
        <title>Comparative genomics of biotechnologically important yeasts.</title>
        <authorList>
            <person name="Riley R."/>
            <person name="Haridas S."/>
            <person name="Wolfe K.H."/>
            <person name="Lopes M.R."/>
            <person name="Hittinger C.T."/>
            <person name="Goeker M."/>
            <person name="Salamov A.A."/>
            <person name="Wisecaver J.H."/>
            <person name="Long T.M."/>
            <person name="Calvey C.H."/>
            <person name="Aerts A.L."/>
            <person name="Barry K.W."/>
            <person name="Choi C."/>
            <person name="Clum A."/>
            <person name="Coughlan A.Y."/>
            <person name="Deshpande S."/>
            <person name="Douglass A.P."/>
            <person name="Hanson S.J."/>
            <person name="Klenk H.-P."/>
            <person name="LaButti K.M."/>
            <person name="Lapidus A."/>
            <person name="Lindquist E.A."/>
            <person name="Lipzen A.M."/>
            <person name="Meier-Kolthoff J.P."/>
            <person name="Ohm R.A."/>
            <person name="Otillar R.P."/>
            <person name="Pangilinan J.L."/>
            <person name="Peng Y."/>
            <person name="Rokas A."/>
            <person name="Rosa C.A."/>
            <person name="Scheuner C."/>
            <person name="Sibirny A.A."/>
            <person name="Slot J.C."/>
            <person name="Stielow J.B."/>
            <person name="Sun H."/>
            <person name="Kurtzman C.P."/>
            <person name="Blackwell M."/>
            <person name="Grigoriev I.V."/>
            <person name="Jeffries T.W."/>
        </authorList>
    </citation>
    <scope>NUCLEOTIDE SEQUENCE [LARGE SCALE GENOMIC DNA]</scope>
    <source>
        <strain evidence="4 5">NRRL Y-2026</strain>
    </source>
</reference>
<keyword evidence="5" id="KW-1185">Reference proteome</keyword>
<feature type="compositionally biased region" description="Polar residues" evidence="1">
    <location>
        <begin position="23"/>
        <end position="40"/>
    </location>
</feature>
<feature type="compositionally biased region" description="Basic and acidic residues" evidence="1">
    <location>
        <begin position="420"/>
        <end position="429"/>
    </location>
</feature>
<dbReference type="EMBL" id="KV454003">
    <property type="protein sequence ID" value="ODQ46907.1"/>
    <property type="molecule type" value="Genomic_DNA"/>
</dbReference>
<evidence type="ECO:0000259" key="3">
    <source>
        <dbReference type="Pfam" id="PF09090"/>
    </source>
</evidence>
<dbReference type="OrthoDB" id="10252707at2759"/>
<dbReference type="PANTHER" id="PTHR12412">
    <property type="entry name" value="CAP BINDING PROTEIN"/>
    <property type="match status" value="1"/>
</dbReference>
<evidence type="ECO:0008006" key="6">
    <source>
        <dbReference type="Google" id="ProtNLM"/>
    </source>
</evidence>
<dbReference type="Pfam" id="PF09090">
    <property type="entry name" value="MIF4G_like_2"/>
    <property type="match status" value="1"/>
</dbReference>
<dbReference type="InterPro" id="IPR015174">
    <property type="entry name" value="MIF4G-like_typ-2"/>
</dbReference>
<feature type="domain" description="MIF4G-like type 2" evidence="3">
    <location>
        <begin position="806"/>
        <end position="946"/>
    </location>
</feature>
<dbReference type="InterPro" id="IPR016024">
    <property type="entry name" value="ARM-type_fold"/>
</dbReference>
<name>A0A1E3NLA1_9ASCO</name>
<feature type="region of interest" description="Disordered" evidence="1">
    <location>
        <begin position="405"/>
        <end position="429"/>
    </location>
</feature>
<dbReference type="Proteomes" id="UP000094455">
    <property type="component" value="Unassembled WGS sequence"/>
</dbReference>
<evidence type="ECO:0000313" key="5">
    <source>
        <dbReference type="Proteomes" id="UP000094455"/>
    </source>
</evidence>
<dbReference type="Gene3D" id="1.25.40.180">
    <property type="match status" value="3"/>
</dbReference>